<dbReference type="Gene3D" id="3.40.50.720">
    <property type="entry name" value="NAD(P)-binding Rossmann-like Domain"/>
    <property type="match status" value="1"/>
</dbReference>
<dbReference type="Proteomes" id="UP001061361">
    <property type="component" value="Chromosome"/>
</dbReference>
<dbReference type="InterPro" id="IPR057326">
    <property type="entry name" value="KR_dom"/>
</dbReference>
<dbReference type="PRINTS" id="PR00081">
    <property type="entry name" value="GDHRDH"/>
</dbReference>
<dbReference type="SUPFAM" id="SSF51735">
    <property type="entry name" value="NAD(P)-binding Rossmann-fold domains"/>
    <property type="match status" value="1"/>
</dbReference>
<evidence type="ECO:0000259" key="3">
    <source>
        <dbReference type="SMART" id="SM00822"/>
    </source>
</evidence>
<dbReference type="RefSeq" id="WP_264983918.1">
    <property type="nucleotide sequence ID" value="NZ_AP026708.1"/>
</dbReference>
<keyword evidence="2" id="KW-0560">Oxidoreductase</keyword>
<dbReference type="Pfam" id="PF00106">
    <property type="entry name" value="adh_short"/>
    <property type="match status" value="1"/>
</dbReference>
<dbReference type="EMBL" id="AP026708">
    <property type="protein sequence ID" value="BDQ33866.1"/>
    <property type="molecule type" value="Genomic_DNA"/>
</dbReference>
<evidence type="ECO:0000313" key="4">
    <source>
        <dbReference type="EMBL" id="BDQ33866.1"/>
    </source>
</evidence>
<organism evidence="4 5">
    <name type="scientific">Pseudodesulfovibrio portus</name>
    <dbReference type="NCBI Taxonomy" id="231439"/>
    <lineage>
        <taxon>Bacteria</taxon>
        <taxon>Pseudomonadati</taxon>
        <taxon>Thermodesulfobacteriota</taxon>
        <taxon>Desulfovibrionia</taxon>
        <taxon>Desulfovibrionales</taxon>
        <taxon>Desulfovibrionaceae</taxon>
    </lineage>
</organism>
<protein>
    <submittedName>
        <fullName evidence="4">Dehydrogenase</fullName>
    </submittedName>
</protein>
<dbReference type="InterPro" id="IPR036291">
    <property type="entry name" value="NAD(P)-bd_dom_sf"/>
</dbReference>
<proteinExistence type="inferred from homology"/>
<evidence type="ECO:0000256" key="1">
    <source>
        <dbReference type="ARBA" id="ARBA00006484"/>
    </source>
</evidence>
<keyword evidence="5" id="KW-1185">Reference proteome</keyword>
<gene>
    <name evidence="4" type="ORF">JCM14722_14080</name>
</gene>
<accession>A0ABM8AR34</accession>
<dbReference type="SMART" id="SM00822">
    <property type="entry name" value="PKS_KR"/>
    <property type="match status" value="1"/>
</dbReference>
<dbReference type="InterPro" id="IPR002347">
    <property type="entry name" value="SDR_fam"/>
</dbReference>
<dbReference type="PANTHER" id="PTHR44196">
    <property type="entry name" value="DEHYDROGENASE/REDUCTASE SDR FAMILY MEMBER 7B"/>
    <property type="match status" value="1"/>
</dbReference>
<dbReference type="PANTHER" id="PTHR44196:SF1">
    <property type="entry name" value="DEHYDROGENASE_REDUCTASE SDR FAMILY MEMBER 7B"/>
    <property type="match status" value="1"/>
</dbReference>
<evidence type="ECO:0000256" key="2">
    <source>
        <dbReference type="ARBA" id="ARBA00023002"/>
    </source>
</evidence>
<comment type="similarity">
    <text evidence="1">Belongs to the short-chain dehydrogenases/reductases (SDR) family.</text>
</comment>
<sequence>MTSLRNKTLILTGASRGIGAALAVELAREGVNLVLGARTENRLADVCGQCRDLGVQAEYVAGDSAASATARDLVEAAAGMNGFHGFIHAAGVLAPGPNVWELDALRFREVMDASVTAAHQLMRRAVPLLLQQGRGLAVFFGSGAADRAQPGIGAYCAAKAAEEHLARQLAEEAPQITTVIWRPGIVETRMQKEARESEGGAARQLKDVFVPWKENGLLISPEQSARGLVDFLLGDPSAHHGKVADIRTVRPLPAKRPG</sequence>
<feature type="domain" description="Ketoreductase" evidence="3">
    <location>
        <begin position="7"/>
        <end position="189"/>
    </location>
</feature>
<name>A0ABM8AR34_9BACT</name>
<reference evidence="4" key="1">
    <citation type="submission" date="2022-08" db="EMBL/GenBank/DDBJ databases">
        <title>Genome Sequence of the sulphate-reducing bacterium, Pseudodesulfovibrio portus JCM14722.</title>
        <authorList>
            <person name="Kondo R."/>
            <person name="Kataoka T."/>
        </authorList>
    </citation>
    <scope>NUCLEOTIDE SEQUENCE</scope>
    <source>
        <strain evidence="4">JCM 14722</strain>
    </source>
</reference>
<evidence type="ECO:0000313" key="5">
    <source>
        <dbReference type="Proteomes" id="UP001061361"/>
    </source>
</evidence>